<accession>A0A2P5XAN6</accession>
<proteinExistence type="predicted"/>
<evidence type="ECO:0000313" key="1">
    <source>
        <dbReference type="EMBL" id="PPS00409.1"/>
    </source>
</evidence>
<gene>
    <name evidence="1" type="ORF">GOBAR_AA20254</name>
</gene>
<protein>
    <submittedName>
        <fullName evidence="1">Uncharacterized protein</fullName>
    </submittedName>
</protein>
<dbReference type="Proteomes" id="UP000239757">
    <property type="component" value="Unassembled WGS sequence"/>
</dbReference>
<organism evidence="1 2">
    <name type="scientific">Gossypium barbadense</name>
    <name type="common">Sea Island cotton</name>
    <name type="synonym">Hibiscus barbadensis</name>
    <dbReference type="NCBI Taxonomy" id="3634"/>
    <lineage>
        <taxon>Eukaryota</taxon>
        <taxon>Viridiplantae</taxon>
        <taxon>Streptophyta</taxon>
        <taxon>Embryophyta</taxon>
        <taxon>Tracheophyta</taxon>
        <taxon>Spermatophyta</taxon>
        <taxon>Magnoliopsida</taxon>
        <taxon>eudicotyledons</taxon>
        <taxon>Gunneridae</taxon>
        <taxon>Pentapetalae</taxon>
        <taxon>rosids</taxon>
        <taxon>malvids</taxon>
        <taxon>Malvales</taxon>
        <taxon>Malvaceae</taxon>
        <taxon>Malvoideae</taxon>
        <taxon>Gossypium</taxon>
    </lineage>
</organism>
<dbReference type="AlphaFoldDB" id="A0A2P5XAN6"/>
<evidence type="ECO:0000313" key="2">
    <source>
        <dbReference type="Proteomes" id="UP000239757"/>
    </source>
</evidence>
<reference evidence="1 2" key="1">
    <citation type="submission" date="2015-01" db="EMBL/GenBank/DDBJ databases">
        <title>Genome of allotetraploid Gossypium barbadense reveals genomic plasticity and fiber elongation in cotton evolution.</title>
        <authorList>
            <person name="Chen X."/>
            <person name="Liu X."/>
            <person name="Zhao B."/>
            <person name="Zheng H."/>
            <person name="Hu Y."/>
            <person name="Lu G."/>
            <person name="Yang C."/>
            <person name="Chen J."/>
            <person name="Shan C."/>
            <person name="Zhang L."/>
            <person name="Zhou Y."/>
            <person name="Wang L."/>
            <person name="Guo W."/>
            <person name="Bai Y."/>
            <person name="Ruan J."/>
            <person name="Shangguan X."/>
            <person name="Mao Y."/>
            <person name="Jiang J."/>
            <person name="Zhu Y."/>
            <person name="Lei J."/>
            <person name="Kang H."/>
            <person name="Chen S."/>
            <person name="He X."/>
            <person name="Wang R."/>
            <person name="Wang Y."/>
            <person name="Chen J."/>
            <person name="Wang L."/>
            <person name="Yu S."/>
            <person name="Wang B."/>
            <person name="Wei J."/>
            <person name="Song S."/>
            <person name="Lu X."/>
            <person name="Gao Z."/>
            <person name="Gu W."/>
            <person name="Deng X."/>
            <person name="Ma D."/>
            <person name="Wang S."/>
            <person name="Liang W."/>
            <person name="Fang L."/>
            <person name="Cai C."/>
            <person name="Zhu X."/>
            <person name="Zhou B."/>
            <person name="Zhang Y."/>
            <person name="Chen Z."/>
            <person name="Xu S."/>
            <person name="Zhu R."/>
            <person name="Wang S."/>
            <person name="Zhang T."/>
            <person name="Zhao G."/>
        </authorList>
    </citation>
    <scope>NUCLEOTIDE SEQUENCE [LARGE SCALE GENOMIC DNA]</scope>
    <source>
        <strain evidence="2">cv. Xinhai21</strain>
        <tissue evidence="1">Leaf</tissue>
    </source>
</reference>
<dbReference type="EMBL" id="KZ665299">
    <property type="protein sequence ID" value="PPS00409.1"/>
    <property type="molecule type" value="Genomic_DNA"/>
</dbReference>
<sequence length="87" mass="9866">MNVGWCVTSLLLMRQPRGSVNFQKYGVLFGSNIIMADRSMVHLVLRVMALPDHGRLSLIGRNKKQIFGFILDRLCKLLEEQASFSAK</sequence>
<name>A0A2P5XAN6_GOSBA</name>